<dbReference type="NCBIfam" id="TIGR03317">
    <property type="entry name" value="ygfZ_signature"/>
    <property type="match status" value="1"/>
</dbReference>
<feature type="domain" description="GCVT N-terminal" evidence="1">
    <location>
        <begin position="45"/>
        <end position="152"/>
    </location>
</feature>
<gene>
    <name evidence="2" type="ORF">SAMN05660831_00368</name>
</gene>
<protein>
    <recommendedName>
        <fullName evidence="1">GCVT N-terminal domain-containing protein</fullName>
    </recommendedName>
</protein>
<dbReference type="InterPro" id="IPR006222">
    <property type="entry name" value="GCVT_N"/>
</dbReference>
<evidence type="ECO:0000313" key="3">
    <source>
        <dbReference type="Proteomes" id="UP000198611"/>
    </source>
</evidence>
<dbReference type="Proteomes" id="UP000198611">
    <property type="component" value="Unassembled WGS sequence"/>
</dbReference>
<dbReference type="InterPro" id="IPR017703">
    <property type="entry name" value="YgfZ/GCV_T_CS"/>
</dbReference>
<keyword evidence="3" id="KW-1185">Reference proteome</keyword>
<reference evidence="2 3" key="1">
    <citation type="submission" date="2016-10" db="EMBL/GenBank/DDBJ databases">
        <authorList>
            <person name="de Groot N.N."/>
        </authorList>
    </citation>
    <scope>NUCLEOTIDE SEQUENCE [LARGE SCALE GENOMIC DNA]</scope>
    <source>
        <strain evidence="2 3">HL3</strain>
    </source>
</reference>
<dbReference type="PANTHER" id="PTHR22602">
    <property type="entry name" value="TRANSFERASE CAF17, MITOCHONDRIAL-RELATED"/>
    <property type="match status" value="1"/>
</dbReference>
<evidence type="ECO:0000313" key="2">
    <source>
        <dbReference type="EMBL" id="SFC99407.1"/>
    </source>
</evidence>
<dbReference type="Gene3D" id="3.30.70.1630">
    <property type="match status" value="1"/>
</dbReference>
<dbReference type="OrthoDB" id="9796287at2"/>
<dbReference type="InterPro" id="IPR045179">
    <property type="entry name" value="YgfZ/GcvT"/>
</dbReference>
<sequence length="346" mass="36725">MNGDWQSFLSEQGAAFEAERVTGFNGADGLEPAATEDDLTVPLTEYGVIEVGGSEAAEFLQNQLTNDVQHLPADGSRLAAWLNPKGRILVTFRVIPREGGFYLVLPRERMEPVLKRLRMFVLRSDVTLTDISDDSALIATAGPGASGRVAGVFGEAPGEAHGLVRGDAGTAIRLPGPGERFLALVSAEGAPAAWQALAQGAAAGSAAAWWLTEVRAGIPTITDATTEAFVPQMVNFHAINGVSFRKGCYPGQEVVARMQYLGKLKRRMYRARTEGDAAPEAGAEVHTPDREQAIGRVVQSAPLPDGGSELLAVLEIAVVDEALALEVEGQRLDLLELPYTVDVPGT</sequence>
<name>A0A1I1NPD8_9GAMM</name>
<dbReference type="InterPro" id="IPR029043">
    <property type="entry name" value="GcvT/YgfZ_C"/>
</dbReference>
<dbReference type="Gene3D" id="2.40.30.160">
    <property type="match status" value="1"/>
</dbReference>
<dbReference type="Pfam" id="PF01571">
    <property type="entry name" value="GCV_T"/>
    <property type="match status" value="1"/>
</dbReference>
<accession>A0A1I1NPD8</accession>
<dbReference type="PANTHER" id="PTHR22602:SF0">
    <property type="entry name" value="TRANSFERASE CAF17, MITOCHONDRIAL-RELATED"/>
    <property type="match status" value="1"/>
</dbReference>
<dbReference type="RefSeq" id="WP_093427041.1">
    <property type="nucleotide sequence ID" value="NZ_FOMJ01000001.1"/>
</dbReference>
<evidence type="ECO:0000259" key="1">
    <source>
        <dbReference type="Pfam" id="PF01571"/>
    </source>
</evidence>
<proteinExistence type="predicted"/>
<dbReference type="SUPFAM" id="SSF101790">
    <property type="entry name" value="Aminomethyltransferase beta-barrel domain"/>
    <property type="match status" value="1"/>
</dbReference>
<dbReference type="STRING" id="1123397.SAMN05660831_00368"/>
<dbReference type="EMBL" id="FOMJ01000001">
    <property type="protein sequence ID" value="SFC99407.1"/>
    <property type="molecule type" value="Genomic_DNA"/>
</dbReference>
<dbReference type="SUPFAM" id="SSF103025">
    <property type="entry name" value="Folate-binding domain"/>
    <property type="match status" value="1"/>
</dbReference>
<dbReference type="GO" id="GO:0016226">
    <property type="term" value="P:iron-sulfur cluster assembly"/>
    <property type="evidence" value="ECO:0007669"/>
    <property type="project" value="TreeGrafter"/>
</dbReference>
<dbReference type="Gene3D" id="3.30.70.1400">
    <property type="entry name" value="Aminomethyltransferase beta-barrel domains"/>
    <property type="match status" value="1"/>
</dbReference>
<dbReference type="AlphaFoldDB" id="A0A1I1NPD8"/>
<organism evidence="2 3">
    <name type="scientific">Thiohalospira halophila DSM 15071</name>
    <dbReference type="NCBI Taxonomy" id="1123397"/>
    <lineage>
        <taxon>Bacteria</taxon>
        <taxon>Pseudomonadati</taxon>
        <taxon>Pseudomonadota</taxon>
        <taxon>Gammaproteobacteria</taxon>
        <taxon>Thiohalospirales</taxon>
        <taxon>Thiohalospiraceae</taxon>
        <taxon>Thiohalospira</taxon>
    </lineage>
</organism>